<dbReference type="CDD" id="cd04301">
    <property type="entry name" value="NAT_SF"/>
    <property type="match status" value="1"/>
</dbReference>
<dbReference type="PROSITE" id="PS51186">
    <property type="entry name" value="GNAT"/>
    <property type="match status" value="1"/>
</dbReference>
<comment type="caution">
    <text evidence="2">The sequence shown here is derived from an EMBL/GenBank/DDBJ whole genome shotgun (WGS) entry which is preliminary data.</text>
</comment>
<reference evidence="2 3" key="1">
    <citation type="journal article" date="2019" name="Nat. Plants">
        <title>Stout camphor tree genome fills gaps in understanding of flowering plant genome evolution.</title>
        <authorList>
            <person name="Chaw S.M."/>
            <person name="Liu Y.C."/>
            <person name="Wu Y.W."/>
            <person name="Wang H.Y."/>
            <person name="Lin C.I."/>
            <person name="Wu C.S."/>
            <person name="Ke H.M."/>
            <person name="Chang L.Y."/>
            <person name="Hsu C.Y."/>
            <person name="Yang H.T."/>
            <person name="Sudianto E."/>
            <person name="Hsu M.H."/>
            <person name="Wu K.P."/>
            <person name="Wang L.N."/>
            <person name="Leebens-Mack J.H."/>
            <person name="Tsai I.J."/>
        </authorList>
    </citation>
    <scope>NUCLEOTIDE SEQUENCE [LARGE SCALE GENOMIC DNA]</scope>
    <source>
        <strain evidence="3">cv. Chaw 1501</strain>
        <tissue evidence="2">Young leaves</tissue>
    </source>
</reference>
<proteinExistence type="predicted"/>
<feature type="domain" description="N-acetyltransferase" evidence="1">
    <location>
        <begin position="148"/>
        <end position="266"/>
    </location>
</feature>
<dbReference type="OrthoDB" id="41532at2759"/>
<name>A0A443PKN9_9MAGN</name>
<dbReference type="InterPro" id="IPR000182">
    <property type="entry name" value="GNAT_dom"/>
</dbReference>
<dbReference type="InterPro" id="IPR016181">
    <property type="entry name" value="Acyl_CoA_acyltransferase"/>
</dbReference>
<evidence type="ECO:0000313" key="2">
    <source>
        <dbReference type="EMBL" id="RWR91327.1"/>
    </source>
</evidence>
<accession>A0A443PKN9</accession>
<dbReference type="PANTHER" id="PTHR47876:SF2">
    <property type="entry name" value="GCN5-RELATED N-ACETYLTRANSFERASE 7, CHLOROPLASTIC"/>
    <property type="match status" value="1"/>
</dbReference>
<dbReference type="GO" id="GO:0016747">
    <property type="term" value="F:acyltransferase activity, transferring groups other than amino-acyl groups"/>
    <property type="evidence" value="ECO:0007669"/>
    <property type="project" value="InterPro"/>
</dbReference>
<dbReference type="Proteomes" id="UP000283530">
    <property type="component" value="Unassembled WGS sequence"/>
</dbReference>
<dbReference type="AlphaFoldDB" id="A0A443PKN9"/>
<dbReference type="STRING" id="337451.A0A443PKN9"/>
<dbReference type="PANTHER" id="PTHR47876">
    <property type="entry name" value="OS08G0260000 PROTEIN"/>
    <property type="match status" value="1"/>
</dbReference>
<sequence>MALAISLSRCVFFPPHHLSILDFQTTPRNSLSTSKPLRHFPSVASHKAQIVLDRPAIAVAEAVSEAELWAAACLRVRSFYNFDPTTYAVEDHKRYLAEREFEALKDRIAGKRIGFTRVSCINATLPLSQMLSSSDDLCSTCKFSENGEDRVVVGTLDLNQCLRLADEITGKRPEGIGADFARAYLSNVCVAKEVHRKGVGYALVAKSKKVAQEWGITDLYSHVAVDNEPAKNLYMKSGFVYESDEPAWQARFLERSRRLLLWVDLTYEYYGMNLTLNGTSILTAR</sequence>
<evidence type="ECO:0000259" key="1">
    <source>
        <dbReference type="PROSITE" id="PS51186"/>
    </source>
</evidence>
<dbReference type="Gene3D" id="3.40.630.30">
    <property type="match status" value="1"/>
</dbReference>
<dbReference type="FunFam" id="3.40.630.30:FF:000231">
    <property type="entry name" value="uncharacterized protein LOC106768637"/>
    <property type="match status" value="1"/>
</dbReference>
<protein>
    <submittedName>
        <fullName evidence="2">Acetyltransf_1 domain-containing protein</fullName>
    </submittedName>
</protein>
<organism evidence="2 3">
    <name type="scientific">Cinnamomum micranthum f. kanehirae</name>
    <dbReference type="NCBI Taxonomy" id="337451"/>
    <lineage>
        <taxon>Eukaryota</taxon>
        <taxon>Viridiplantae</taxon>
        <taxon>Streptophyta</taxon>
        <taxon>Embryophyta</taxon>
        <taxon>Tracheophyta</taxon>
        <taxon>Spermatophyta</taxon>
        <taxon>Magnoliopsida</taxon>
        <taxon>Magnoliidae</taxon>
        <taxon>Laurales</taxon>
        <taxon>Lauraceae</taxon>
        <taxon>Cinnamomum</taxon>
    </lineage>
</organism>
<dbReference type="GO" id="GO:0009507">
    <property type="term" value="C:chloroplast"/>
    <property type="evidence" value="ECO:0007669"/>
    <property type="project" value="TreeGrafter"/>
</dbReference>
<dbReference type="EMBL" id="QPKB01000008">
    <property type="protein sequence ID" value="RWR91327.1"/>
    <property type="molecule type" value="Genomic_DNA"/>
</dbReference>
<keyword evidence="3" id="KW-1185">Reference proteome</keyword>
<dbReference type="Pfam" id="PF00583">
    <property type="entry name" value="Acetyltransf_1"/>
    <property type="match status" value="1"/>
</dbReference>
<evidence type="ECO:0000313" key="3">
    <source>
        <dbReference type="Proteomes" id="UP000283530"/>
    </source>
</evidence>
<dbReference type="SUPFAM" id="SSF55729">
    <property type="entry name" value="Acyl-CoA N-acyltransferases (Nat)"/>
    <property type="match status" value="1"/>
</dbReference>
<gene>
    <name evidence="2" type="ORF">CKAN_02047700</name>
</gene>